<dbReference type="InterPro" id="IPR011055">
    <property type="entry name" value="Dup_hybrid_motif"/>
</dbReference>
<dbReference type="PANTHER" id="PTHR21666:SF270">
    <property type="entry name" value="MUREIN HYDROLASE ACTIVATOR ENVC"/>
    <property type="match status" value="1"/>
</dbReference>
<comment type="subcellular location">
    <subcellularLocation>
        <location evidence="1">Cell membrane</location>
        <topology evidence="1">Multi-pass membrane protein</topology>
    </subcellularLocation>
</comment>
<dbReference type="CDD" id="cd12797">
    <property type="entry name" value="M23_peptidase"/>
    <property type="match status" value="1"/>
</dbReference>
<dbReference type="Gene3D" id="2.70.70.10">
    <property type="entry name" value="Glucose Permease (Domain IIA)"/>
    <property type="match status" value="1"/>
</dbReference>
<keyword evidence="3" id="KW-1003">Cell membrane</keyword>
<dbReference type="InterPro" id="IPR004937">
    <property type="entry name" value="Urea_transporter"/>
</dbReference>
<proteinExistence type="inferred from homology"/>
<keyword evidence="11" id="KW-1185">Reference proteome</keyword>
<evidence type="ECO:0000313" key="11">
    <source>
        <dbReference type="Proteomes" id="UP000717634"/>
    </source>
</evidence>
<accession>A0ABX1HGR7</accession>
<reference evidence="10 11" key="1">
    <citation type="submission" date="2020-03" db="EMBL/GenBank/DDBJ databases">
        <title>Genomic Encyclopedia of Type Strains, Phase IV (KMG-V): Genome sequencing to study the core and pangenomes of soil and plant-associated prokaryotes.</title>
        <authorList>
            <person name="Whitman W."/>
        </authorList>
    </citation>
    <scope>NUCLEOTIDE SEQUENCE [LARGE SCALE GENOMIC DNA]</scope>
    <source>
        <strain evidence="10 11">1B</strain>
    </source>
</reference>
<dbReference type="InterPro" id="IPR016047">
    <property type="entry name" value="M23ase_b-sheet_dom"/>
</dbReference>
<feature type="domain" description="M23ase beta-sheet core" evidence="9">
    <location>
        <begin position="406"/>
        <end position="496"/>
    </location>
</feature>
<comment type="similarity">
    <text evidence="2">Belongs to the urea transporter family.</text>
</comment>
<dbReference type="GO" id="GO:0016787">
    <property type="term" value="F:hydrolase activity"/>
    <property type="evidence" value="ECO:0007669"/>
    <property type="project" value="UniProtKB-KW"/>
</dbReference>
<dbReference type="Gene3D" id="1.10.3430.10">
    <property type="entry name" value="Ammonium transporter AmtB like domains"/>
    <property type="match status" value="1"/>
</dbReference>
<evidence type="ECO:0000259" key="9">
    <source>
        <dbReference type="Pfam" id="PF01551"/>
    </source>
</evidence>
<evidence type="ECO:0000256" key="8">
    <source>
        <dbReference type="SAM" id="Phobius"/>
    </source>
</evidence>
<evidence type="ECO:0000256" key="6">
    <source>
        <dbReference type="ARBA" id="ARBA00023136"/>
    </source>
</evidence>
<feature type="transmembrane region" description="Helical" evidence="8">
    <location>
        <begin position="241"/>
        <end position="260"/>
    </location>
</feature>
<feature type="transmembrane region" description="Helical" evidence="8">
    <location>
        <begin position="121"/>
        <end position="141"/>
    </location>
</feature>
<gene>
    <name evidence="10" type="ORF">HBN54_000939</name>
</gene>
<feature type="region of interest" description="Disordered" evidence="7">
    <location>
        <begin position="548"/>
        <end position="568"/>
    </location>
</feature>
<protein>
    <submittedName>
        <fullName evidence="10">Murein DD-endopeptidase MepM/ murein hydrolase activator NlpD</fullName>
    </submittedName>
</protein>
<feature type="transmembrane region" description="Helical" evidence="8">
    <location>
        <begin position="93"/>
        <end position="114"/>
    </location>
</feature>
<dbReference type="Pfam" id="PF03253">
    <property type="entry name" value="UT"/>
    <property type="match status" value="1"/>
</dbReference>
<dbReference type="SUPFAM" id="SSF51261">
    <property type="entry name" value="Duplicated hybrid motif"/>
    <property type="match status" value="1"/>
</dbReference>
<dbReference type="EMBL" id="JAAVTK010000002">
    <property type="protein sequence ID" value="NKI88352.1"/>
    <property type="molecule type" value="Genomic_DNA"/>
</dbReference>
<feature type="transmembrane region" description="Helical" evidence="8">
    <location>
        <begin position="183"/>
        <end position="207"/>
    </location>
</feature>
<evidence type="ECO:0000256" key="7">
    <source>
        <dbReference type="SAM" id="MobiDB-lite"/>
    </source>
</evidence>
<evidence type="ECO:0000256" key="1">
    <source>
        <dbReference type="ARBA" id="ARBA00004651"/>
    </source>
</evidence>
<dbReference type="InterPro" id="IPR050570">
    <property type="entry name" value="Cell_wall_metabolism_enzyme"/>
</dbReference>
<evidence type="ECO:0000256" key="5">
    <source>
        <dbReference type="ARBA" id="ARBA00022989"/>
    </source>
</evidence>
<evidence type="ECO:0000256" key="3">
    <source>
        <dbReference type="ARBA" id="ARBA00022475"/>
    </source>
</evidence>
<organism evidence="10 11">
    <name type="scientific">Hymenobacter artigasi</name>
    <dbReference type="NCBI Taxonomy" id="2719616"/>
    <lineage>
        <taxon>Bacteria</taxon>
        <taxon>Pseudomonadati</taxon>
        <taxon>Bacteroidota</taxon>
        <taxon>Cytophagia</taxon>
        <taxon>Cytophagales</taxon>
        <taxon>Hymenobacteraceae</taxon>
        <taxon>Hymenobacter</taxon>
    </lineage>
</organism>
<evidence type="ECO:0000256" key="2">
    <source>
        <dbReference type="ARBA" id="ARBA00005914"/>
    </source>
</evidence>
<dbReference type="RefSeq" id="WP_168671990.1">
    <property type="nucleotide sequence ID" value="NZ_JAAVTK010000002.1"/>
</dbReference>
<keyword evidence="5 8" id="KW-1133">Transmembrane helix</keyword>
<keyword evidence="4 8" id="KW-0812">Transmembrane</keyword>
<name>A0ABX1HGR7_9BACT</name>
<feature type="transmembrane region" description="Helical" evidence="8">
    <location>
        <begin position="40"/>
        <end position="58"/>
    </location>
</feature>
<feature type="transmembrane region" description="Helical" evidence="8">
    <location>
        <begin position="293"/>
        <end position="312"/>
    </location>
</feature>
<evidence type="ECO:0000313" key="10">
    <source>
        <dbReference type="EMBL" id="NKI88352.1"/>
    </source>
</evidence>
<dbReference type="PANTHER" id="PTHR21666">
    <property type="entry name" value="PEPTIDASE-RELATED"/>
    <property type="match status" value="1"/>
</dbReference>
<evidence type="ECO:0000256" key="4">
    <source>
        <dbReference type="ARBA" id="ARBA00022692"/>
    </source>
</evidence>
<dbReference type="Pfam" id="PF01551">
    <property type="entry name" value="Peptidase_M23"/>
    <property type="match status" value="1"/>
</dbReference>
<dbReference type="Proteomes" id="UP000717634">
    <property type="component" value="Unassembled WGS sequence"/>
</dbReference>
<feature type="transmembrane region" description="Helical" evidence="8">
    <location>
        <begin position="12"/>
        <end position="34"/>
    </location>
</feature>
<sequence length="795" mass="84388">MTPTLQSFLRAVLHSYAMLFFSQHRGFAAVLLLVSFGHPVVGAAGLASTCLAVAGARLGGFNKEWTDNGAYSFNALLTGLGLASFFAPGWGLAGLVVVGAGLALLLSVALGGWLGGRGLPFLSVPFVGTVWVLLLGAGPLLNLPAAESGIYWLNEAYALGGPRLASAAQWVGDWPWPPLLATYLRALSAVLFQDSALGGLLVAAGLLWHSRIAFSLSVLGFLGAYGLLLLTGPAGSGPPDYNLGANYVVAAVAVGGVFVIPSAASYGWALLSVPVTVVLLAGCTTVLDRLGLPALSLPYCATALLFLYVLLLRERPGASLVLTPIQRYSPERNLYAYATARVRLAHQGAVPLTLPFLGAWTCTQGYTDGGPTHLGDWGQALDFAITDADGRTYHGTGRALSDYYAYNKPVLAPADGVVQEVIQHIEDNAIGEVNTRENWGNTVVIRHAAGLFTQLSHLRAHSVPVKVGDYVRRGDIIGTCGSSGRSPEPHLHFQVQATPYVGSRTLAYPLAYFVAEAGAAGMAALPTQPLKKLKQQLSQVLASTGSLADVPDGAADSPAGLTLESNRTPDSSEMLASAAPQMPQLRHFAVPVAGETVRPPTFNRTLSQALRLPPGYALDVRDAAAPAAPAQRWEVFTDAYNLAYLRCQRTGAVLYFGGDESVFYCTAFYGDESSWLFLLYQAAYRVPLASLPGQVVHDEFPLTVVRNPALTWAQDVLAPFYRFLRPAFWAEEVPSMAGHWPGGPVRLRSRVVVAGFGRAREVQAAELLFTEGRLAELRVRRATGSFTLTCSVAGA</sequence>
<keyword evidence="6 8" id="KW-0472">Membrane</keyword>
<keyword evidence="10" id="KW-0378">Hydrolase</keyword>
<feature type="transmembrane region" description="Helical" evidence="8">
    <location>
        <begin position="70"/>
        <end position="87"/>
    </location>
</feature>
<dbReference type="InterPro" id="IPR029020">
    <property type="entry name" value="Ammonium/urea_transptr"/>
</dbReference>
<comment type="caution">
    <text evidence="10">The sequence shown here is derived from an EMBL/GenBank/DDBJ whole genome shotgun (WGS) entry which is preliminary data.</text>
</comment>
<feature type="transmembrane region" description="Helical" evidence="8">
    <location>
        <begin position="214"/>
        <end position="235"/>
    </location>
</feature>